<dbReference type="BioCyc" id="IAGG583356:GHAH-812-MONOMER"/>
<feature type="transmembrane region" description="Helical" evidence="1">
    <location>
        <begin position="12"/>
        <end position="33"/>
    </location>
</feature>
<dbReference type="STRING" id="583356.Igag_0823"/>
<sequence length="50" mass="5327">MGELGLVGRYKVVGVMAIALALVAIVILANIAIKNIVTIYKIMESIPNND</sequence>
<proteinExistence type="predicted"/>
<organism evidence="2 3">
    <name type="scientific">Ignisphaera aggregans (strain DSM 17230 / JCM 13409 / AQ1.S1)</name>
    <dbReference type="NCBI Taxonomy" id="583356"/>
    <lineage>
        <taxon>Archaea</taxon>
        <taxon>Thermoproteota</taxon>
        <taxon>Thermoprotei</taxon>
        <taxon>Desulfurococcales</taxon>
        <taxon>Desulfurococcaceae</taxon>
        <taxon>Ignisphaera</taxon>
    </lineage>
</organism>
<dbReference type="KEGG" id="iag:Igag_0823"/>
<accession>E0STN0</accession>
<evidence type="ECO:0000313" key="3">
    <source>
        <dbReference type="Proteomes" id="UP000001304"/>
    </source>
</evidence>
<evidence type="ECO:0000313" key="2">
    <source>
        <dbReference type="EMBL" id="ADM27646.1"/>
    </source>
</evidence>
<dbReference type="Proteomes" id="UP000001304">
    <property type="component" value="Chromosome"/>
</dbReference>
<gene>
    <name evidence="2" type="ordered locus">Igag_0823</name>
</gene>
<keyword evidence="1" id="KW-0812">Transmembrane</keyword>
<dbReference type="AlphaFoldDB" id="E0STN0"/>
<keyword evidence="1" id="KW-0472">Membrane</keyword>
<name>E0STN0_IGNAA</name>
<dbReference type="HOGENOM" id="CLU_3113025_0_0_2"/>
<evidence type="ECO:0000256" key="1">
    <source>
        <dbReference type="SAM" id="Phobius"/>
    </source>
</evidence>
<dbReference type="EMBL" id="CP002098">
    <property type="protein sequence ID" value="ADM27646.1"/>
    <property type="molecule type" value="Genomic_DNA"/>
</dbReference>
<reference evidence="2 3" key="1">
    <citation type="journal article" date="2010" name="Stand. Genomic Sci.">
        <title>Complete genome sequence of Ignisphaera aggregans type strain (AQ1.S1).</title>
        <authorList>
            <person name="Goker M."/>
            <person name="Held B."/>
            <person name="Lapidus A."/>
            <person name="Nolan M."/>
            <person name="Spring S."/>
            <person name="Yasawong M."/>
            <person name="Lucas S."/>
            <person name="Glavina Del Rio T."/>
            <person name="Tice H."/>
            <person name="Cheng J.F."/>
            <person name="Goodwin L."/>
            <person name="Tapia R."/>
            <person name="Pitluck S."/>
            <person name="Liolios K."/>
            <person name="Ivanova N."/>
            <person name="Mavromatis K."/>
            <person name="Mikhailova N."/>
            <person name="Pati A."/>
            <person name="Chen A."/>
            <person name="Palaniappan K."/>
            <person name="Brambilla E."/>
            <person name="Land M."/>
            <person name="Hauser L."/>
            <person name="Chang Y.J."/>
            <person name="Jeffries C.D."/>
            <person name="Brettin T."/>
            <person name="Detter J.C."/>
            <person name="Han C."/>
            <person name="Rohde M."/>
            <person name="Sikorski J."/>
            <person name="Woyke T."/>
            <person name="Bristow J."/>
            <person name="Eisen J.A."/>
            <person name="Markowitz V."/>
            <person name="Hugenholtz P."/>
            <person name="Kyrpides N.C."/>
            <person name="Klenk H.P."/>
        </authorList>
    </citation>
    <scope>NUCLEOTIDE SEQUENCE [LARGE SCALE GENOMIC DNA]</scope>
    <source>
        <strain evidence="3">DSM 17230 / JCM 13409 / AQ1.S1</strain>
    </source>
</reference>
<keyword evidence="1" id="KW-1133">Transmembrane helix</keyword>
<protein>
    <submittedName>
        <fullName evidence="2">Uncharacterized protein</fullName>
    </submittedName>
</protein>
<keyword evidence="3" id="KW-1185">Reference proteome</keyword>